<reference evidence="4 5" key="2">
    <citation type="submission" date="2014-05" db="EMBL/GenBank/DDBJ databases">
        <title>Draft genome sequence of Halobacillus karajensis HK-03.</title>
        <authorList>
            <person name="Khelaifia S."/>
            <person name="Croce O."/>
            <person name="Lagier J.C."/>
            <person name="Raoult D."/>
        </authorList>
    </citation>
    <scope>NUCLEOTIDE SEQUENCE [LARGE SCALE GENOMIC DNA]</scope>
    <source>
        <strain evidence="4 5">HD-03</strain>
    </source>
</reference>
<dbReference type="InterPro" id="IPR001451">
    <property type="entry name" value="Hexapep"/>
</dbReference>
<dbReference type="InterPro" id="IPR050179">
    <property type="entry name" value="Trans_hexapeptide_repeat"/>
</dbReference>
<dbReference type="PANTHER" id="PTHR43300">
    <property type="entry name" value="ACETYLTRANSFERASE"/>
    <property type="match status" value="1"/>
</dbReference>
<feature type="binding site" evidence="2">
    <location>
        <position position="68"/>
    </location>
    <ligand>
        <name>substrate</name>
    </ligand>
</feature>
<evidence type="ECO:0000313" key="5">
    <source>
        <dbReference type="Proteomes" id="UP000028868"/>
    </source>
</evidence>
<evidence type="ECO:0000313" key="4">
    <source>
        <dbReference type="EMBL" id="CDQ22973.1"/>
    </source>
</evidence>
<dbReference type="Pfam" id="PF00132">
    <property type="entry name" value="Hexapep"/>
    <property type="match status" value="1"/>
</dbReference>
<dbReference type="InterPro" id="IPR020019">
    <property type="entry name" value="AcTrfase_PglD-like"/>
</dbReference>
<organism evidence="4 5">
    <name type="scientific">Halobacillus karajensis</name>
    <dbReference type="NCBI Taxonomy" id="195088"/>
    <lineage>
        <taxon>Bacteria</taxon>
        <taxon>Bacillati</taxon>
        <taxon>Bacillota</taxon>
        <taxon>Bacilli</taxon>
        <taxon>Bacillales</taxon>
        <taxon>Bacillaceae</taxon>
        <taxon>Halobacillus</taxon>
    </lineage>
</organism>
<keyword evidence="5" id="KW-1185">Reference proteome</keyword>
<dbReference type="InterPro" id="IPR011004">
    <property type="entry name" value="Trimer_LpxA-like_sf"/>
</dbReference>
<dbReference type="RefSeq" id="WP_035506483.1">
    <property type="nucleotide sequence ID" value="NZ_CCDH010000001.1"/>
</dbReference>
<accession>A0A059NZ14</accession>
<feature type="binding site" evidence="2">
    <location>
        <position position="144"/>
    </location>
    <ligand>
        <name>acetyl-CoA</name>
        <dbReference type="ChEBI" id="CHEBI:57288"/>
    </ligand>
</feature>
<name>A0A059NZ14_9BACI</name>
<sequence length="205" mass="22079">MKKVVLIGAGGHSKVIQDIIEANRQLELYAIFDDKISDTVIKDGITYSHTSKLSRLNNDEYLYCIAIGNNKVREELFKKLLIPVERYVTLIHPSAVVSNRASIGYGSVIMPNAVVNSSTIIGKHCIVNSGAIVEHDNNLEDYVHISPNATLSGTVKVSEGTHIGSGAVIIPGRTIGRWSTVGAGSVVIDDVESEMTVVGIPARNI</sequence>
<evidence type="ECO:0000256" key="2">
    <source>
        <dbReference type="PIRSR" id="PIRSR620019-2"/>
    </source>
</evidence>
<gene>
    <name evidence="4" type="primary">epsM</name>
    <name evidence="4" type="ORF">BN983_01192</name>
</gene>
<evidence type="ECO:0000256" key="1">
    <source>
        <dbReference type="PIRSR" id="PIRSR620019-1"/>
    </source>
</evidence>
<feature type="active site" description="Proton acceptor" evidence="1">
    <location>
        <position position="135"/>
    </location>
</feature>
<dbReference type="AlphaFoldDB" id="A0A059NZ14"/>
<dbReference type="PANTHER" id="PTHR43300:SF7">
    <property type="entry name" value="UDP-N-ACETYLBACILLOSAMINE N-ACETYLTRANSFERASE"/>
    <property type="match status" value="1"/>
</dbReference>
<dbReference type="EMBL" id="CCDI010000001">
    <property type="protein sequence ID" value="CDQ22973.1"/>
    <property type="molecule type" value="Genomic_DNA"/>
</dbReference>
<feature type="domain" description="PglD N-terminal" evidence="3">
    <location>
        <begin position="3"/>
        <end position="80"/>
    </location>
</feature>
<dbReference type="Gene3D" id="2.160.10.10">
    <property type="entry name" value="Hexapeptide repeat proteins"/>
    <property type="match status" value="1"/>
</dbReference>
<dbReference type="Proteomes" id="UP000028868">
    <property type="component" value="Unassembled WGS sequence"/>
</dbReference>
<evidence type="ECO:0000259" key="3">
    <source>
        <dbReference type="Pfam" id="PF17836"/>
    </source>
</evidence>
<proteinExistence type="predicted"/>
<dbReference type="Gene3D" id="3.40.50.20">
    <property type="match status" value="1"/>
</dbReference>
<feature type="site" description="Increases basicity of active site His" evidence="1">
    <location>
        <position position="136"/>
    </location>
</feature>
<dbReference type="Pfam" id="PF17836">
    <property type="entry name" value="PglD_N"/>
    <property type="match status" value="1"/>
</dbReference>
<dbReference type="InterPro" id="IPR041561">
    <property type="entry name" value="PglD_N"/>
</dbReference>
<dbReference type="CDD" id="cd03360">
    <property type="entry name" value="LbH_AT_putative"/>
    <property type="match status" value="1"/>
</dbReference>
<dbReference type="NCBIfam" id="TIGR03570">
    <property type="entry name" value="NeuD_NnaD"/>
    <property type="match status" value="1"/>
</dbReference>
<dbReference type="SUPFAM" id="SSF51161">
    <property type="entry name" value="Trimeric LpxA-like enzymes"/>
    <property type="match status" value="1"/>
</dbReference>
<protein>
    <submittedName>
        <fullName evidence="4">Acetyltransferase EpsM</fullName>
    </submittedName>
</protein>
<comment type="caution">
    <text evidence="4">The sequence shown here is derived from an EMBL/GenBank/DDBJ whole genome shotgun (WGS) entry which is preliminary data.</text>
</comment>
<reference evidence="5" key="1">
    <citation type="submission" date="2014-03" db="EMBL/GenBank/DDBJ databases">
        <authorList>
            <person name="Urmite Genomes U."/>
        </authorList>
    </citation>
    <scope>NUCLEOTIDE SEQUENCE [LARGE SCALE GENOMIC DNA]</scope>
    <source>
        <strain evidence="5">HD-03</strain>
    </source>
</reference>